<dbReference type="EMBL" id="JAEAOA010000687">
    <property type="protein sequence ID" value="KAK3607569.1"/>
    <property type="molecule type" value="Genomic_DNA"/>
</dbReference>
<keyword evidence="2" id="KW-1185">Reference proteome</keyword>
<proteinExistence type="predicted"/>
<dbReference type="Proteomes" id="UP001195483">
    <property type="component" value="Unassembled WGS sequence"/>
</dbReference>
<dbReference type="AlphaFoldDB" id="A0AAE0TBZ5"/>
<protein>
    <submittedName>
        <fullName evidence="1">Uncharacterized protein</fullName>
    </submittedName>
</protein>
<sequence length="175" mass="19267">MHPTDPNFVQNATNSVCGDKSPTIYKVIPILLKLTKCVETNVNDPPPIARLKDVMRQELDSRTQDKDLALLGCLLNHTMKDLEFLLDSEQADGYALLLKVALGMADVKVNVKVKPETSDEQPSEILPPLPIVPSLLNIGDDNDKTVVMHSPPSKKAKVNVDMDEWLPDVVCIGES</sequence>
<reference evidence="1" key="2">
    <citation type="journal article" date="2021" name="Genome Biol. Evol.">
        <title>Developing a high-quality reference genome for a parasitic bivalve with doubly uniparental inheritance (Bivalvia: Unionida).</title>
        <authorList>
            <person name="Smith C.H."/>
        </authorList>
    </citation>
    <scope>NUCLEOTIDE SEQUENCE</scope>
    <source>
        <strain evidence="1">CHS0354</strain>
        <tissue evidence="1">Mantle</tissue>
    </source>
</reference>
<organism evidence="1 2">
    <name type="scientific">Potamilus streckersoni</name>
    <dbReference type="NCBI Taxonomy" id="2493646"/>
    <lineage>
        <taxon>Eukaryota</taxon>
        <taxon>Metazoa</taxon>
        <taxon>Spiralia</taxon>
        <taxon>Lophotrochozoa</taxon>
        <taxon>Mollusca</taxon>
        <taxon>Bivalvia</taxon>
        <taxon>Autobranchia</taxon>
        <taxon>Heteroconchia</taxon>
        <taxon>Palaeoheterodonta</taxon>
        <taxon>Unionida</taxon>
        <taxon>Unionoidea</taxon>
        <taxon>Unionidae</taxon>
        <taxon>Ambleminae</taxon>
        <taxon>Lampsilini</taxon>
        <taxon>Potamilus</taxon>
    </lineage>
</organism>
<reference evidence="1" key="3">
    <citation type="submission" date="2023-05" db="EMBL/GenBank/DDBJ databases">
        <authorList>
            <person name="Smith C.H."/>
        </authorList>
    </citation>
    <scope>NUCLEOTIDE SEQUENCE</scope>
    <source>
        <strain evidence="1">CHS0354</strain>
        <tissue evidence="1">Mantle</tissue>
    </source>
</reference>
<evidence type="ECO:0000313" key="2">
    <source>
        <dbReference type="Proteomes" id="UP001195483"/>
    </source>
</evidence>
<evidence type="ECO:0000313" key="1">
    <source>
        <dbReference type="EMBL" id="KAK3607569.1"/>
    </source>
</evidence>
<name>A0AAE0TBZ5_9BIVA</name>
<accession>A0AAE0TBZ5</accession>
<gene>
    <name evidence="1" type="ORF">CHS0354_011106</name>
</gene>
<comment type="caution">
    <text evidence="1">The sequence shown here is derived from an EMBL/GenBank/DDBJ whole genome shotgun (WGS) entry which is preliminary data.</text>
</comment>
<reference evidence="1" key="1">
    <citation type="journal article" date="2021" name="Genome Biol. Evol.">
        <title>A High-Quality Reference Genome for a Parasitic Bivalve with Doubly Uniparental Inheritance (Bivalvia: Unionida).</title>
        <authorList>
            <person name="Smith C.H."/>
        </authorList>
    </citation>
    <scope>NUCLEOTIDE SEQUENCE</scope>
    <source>
        <strain evidence="1">CHS0354</strain>
    </source>
</reference>